<keyword evidence="2" id="KW-1185">Reference proteome</keyword>
<reference evidence="1" key="1">
    <citation type="journal article" date="2020" name="Stud. Mycol.">
        <title>101 Dothideomycetes genomes: a test case for predicting lifestyles and emergence of pathogens.</title>
        <authorList>
            <person name="Haridas S."/>
            <person name="Albert R."/>
            <person name="Binder M."/>
            <person name="Bloem J."/>
            <person name="Labutti K."/>
            <person name="Salamov A."/>
            <person name="Andreopoulos B."/>
            <person name="Baker S."/>
            <person name="Barry K."/>
            <person name="Bills G."/>
            <person name="Bluhm B."/>
            <person name="Cannon C."/>
            <person name="Castanera R."/>
            <person name="Culley D."/>
            <person name="Daum C."/>
            <person name="Ezra D."/>
            <person name="Gonzalez J."/>
            <person name="Henrissat B."/>
            <person name="Kuo A."/>
            <person name="Liang C."/>
            <person name="Lipzen A."/>
            <person name="Lutzoni F."/>
            <person name="Magnuson J."/>
            <person name="Mondo S."/>
            <person name="Nolan M."/>
            <person name="Ohm R."/>
            <person name="Pangilinan J."/>
            <person name="Park H.-J."/>
            <person name="Ramirez L."/>
            <person name="Alfaro M."/>
            <person name="Sun H."/>
            <person name="Tritt A."/>
            <person name="Yoshinaga Y."/>
            <person name="Zwiers L.-H."/>
            <person name="Turgeon B."/>
            <person name="Goodwin S."/>
            <person name="Spatafora J."/>
            <person name="Crous P."/>
            <person name="Grigoriev I."/>
        </authorList>
    </citation>
    <scope>NUCLEOTIDE SEQUENCE</scope>
    <source>
        <strain evidence="1">CBS 675.92</strain>
    </source>
</reference>
<dbReference type="Proteomes" id="UP000800035">
    <property type="component" value="Unassembled WGS sequence"/>
</dbReference>
<dbReference type="AlphaFoldDB" id="A0A6A5URJ6"/>
<evidence type="ECO:0000313" key="2">
    <source>
        <dbReference type="Proteomes" id="UP000800035"/>
    </source>
</evidence>
<dbReference type="EMBL" id="ML976977">
    <property type="protein sequence ID" value="KAF1963707.1"/>
    <property type="molecule type" value="Genomic_DNA"/>
</dbReference>
<evidence type="ECO:0000313" key="1">
    <source>
        <dbReference type="EMBL" id="KAF1963707.1"/>
    </source>
</evidence>
<protein>
    <submittedName>
        <fullName evidence="1">Uncharacterized protein</fullName>
    </submittedName>
</protein>
<organism evidence="1 2">
    <name type="scientific">Byssothecium circinans</name>
    <dbReference type="NCBI Taxonomy" id="147558"/>
    <lineage>
        <taxon>Eukaryota</taxon>
        <taxon>Fungi</taxon>
        <taxon>Dikarya</taxon>
        <taxon>Ascomycota</taxon>
        <taxon>Pezizomycotina</taxon>
        <taxon>Dothideomycetes</taxon>
        <taxon>Pleosporomycetidae</taxon>
        <taxon>Pleosporales</taxon>
        <taxon>Massarineae</taxon>
        <taxon>Massarinaceae</taxon>
        <taxon>Byssothecium</taxon>
    </lineage>
</organism>
<sequence>MRTNKTSPLLAAQHLRINPKHPKAIMSSVQEKYQPWKEFFPTKAQLTSTVELCYDPVSAQRNFGKPWRMWMKDQDIKKQQRDTHDAIDMGGGAGSDVDDATWCIITGEEAGSDDVCRSNKENKHIVTSGAAGTGGNDAIWAIKEDKHIVTTGAGGNSGDDAA</sequence>
<accession>A0A6A5URJ6</accession>
<gene>
    <name evidence="1" type="ORF">CC80DRAFT_588061</name>
</gene>
<name>A0A6A5URJ6_9PLEO</name>
<proteinExistence type="predicted"/>